<keyword evidence="4" id="KW-0997">Cell inner membrane</keyword>
<reference evidence="9 10" key="1">
    <citation type="submission" date="2019-03" db="EMBL/GenBank/DDBJ databases">
        <authorList>
            <person name="Nijsse B."/>
        </authorList>
    </citation>
    <scope>NUCLEOTIDE SEQUENCE [LARGE SCALE GENOMIC DNA]</scope>
    <source>
        <strain evidence="9">Desulfoluna butyratoxydans MSL71</strain>
    </source>
</reference>
<dbReference type="InterPro" id="IPR012902">
    <property type="entry name" value="N_methyl_site"/>
</dbReference>
<name>A0A4U8YPW0_9BACT</name>
<evidence type="ECO:0000313" key="10">
    <source>
        <dbReference type="Proteomes" id="UP000507962"/>
    </source>
</evidence>
<dbReference type="EMBL" id="CAADHO010000005">
    <property type="protein sequence ID" value="VFQ45477.1"/>
    <property type="molecule type" value="Genomic_DNA"/>
</dbReference>
<feature type="transmembrane region" description="Helical" evidence="8">
    <location>
        <begin position="12"/>
        <end position="33"/>
    </location>
</feature>
<evidence type="ECO:0000313" key="9">
    <source>
        <dbReference type="EMBL" id="VFQ45477.1"/>
    </source>
</evidence>
<evidence type="ECO:0000256" key="7">
    <source>
        <dbReference type="ARBA" id="ARBA00023136"/>
    </source>
</evidence>
<dbReference type="Proteomes" id="UP000507962">
    <property type="component" value="Unassembled WGS sequence"/>
</dbReference>
<dbReference type="PROSITE" id="PS00409">
    <property type="entry name" value="PROKAR_NTER_METHYL"/>
    <property type="match status" value="1"/>
</dbReference>
<keyword evidence="5 8" id="KW-0812">Transmembrane</keyword>
<protein>
    <submittedName>
        <fullName evidence="9">Prokaryotic n-terminal methylation site</fullName>
    </submittedName>
</protein>
<dbReference type="GO" id="GO:0005886">
    <property type="term" value="C:plasma membrane"/>
    <property type="evidence" value="ECO:0007669"/>
    <property type="project" value="UniProtKB-SubCell"/>
</dbReference>
<keyword evidence="6 8" id="KW-1133">Transmembrane helix</keyword>
<evidence type="ECO:0000256" key="3">
    <source>
        <dbReference type="ARBA" id="ARBA00022481"/>
    </source>
</evidence>
<dbReference type="Pfam" id="PF07963">
    <property type="entry name" value="N_methyl"/>
    <property type="match status" value="1"/>
</dbReference>
<keyword evidence="3" id="KW-0488">Methylation</keyword>
<dbReference type="PANTHER" id="PTHR39583:SF2">
    <property type="entry name" value="TYPE II SECRETION SYSTEM PROTEIN J"/>
    <property type="match status" value="1"/>
</dbReference>
<evidence type="ECO:0000256" key="8">
    <source>
        <dbReference type="SAM" id="Phobius"/>
    </source>
</evidence>
<keyword evidence="2" id="KW-1003">Cell membrane</keyword>
<dbReference type="Gene3D" id="3.30.700.10">
    <property type="entry name" value="Glycoprotein, Type 4 Pilin"/>
    <property type="match status" value="1"/>
</dbReference>
<organism evidence="9 10">
    <name type="scientific">Desulfoluna butyratoxydans</name>
    <dbReference type="NCBI Taxonomy" id="231438"/>
    <lineage>
        <taxon>Bacteria</taxon>
        <taxon>Pseudomonadati</taxon>
        <taxon>Thermodesulfobacteriota</taxon>
        <taxon>Desulfobacteria</taxon>
        <taxon>Desulfobacterales</taxon>
        <taxon>Desulfolunaceae</taxon>
        <taxon>Desulfoluna</taxon>
    </lineage>
</organism>
<evidence type="ECO:0000256" key="5">
    <source>
        <dbReference type="ARBA" id="ARBA00022692"/>
    </source>
</evidence>
<dbReference type="InterPro" id="IPR051621">
    <property type="entry name" value="T2SS_protein_J"/>
</dbReference>
<sequence>MVMYSKQQGFTLLEIMVAVALSFILISAAYFFYNHQVQTRVTQERVTDMQQNLRAAMLLMEDDIRMAGYDPNGTTGAAITVATASRLTFSYSMDGDANGTDDDGDGDVDEADEALLTETISYGLFDDGSDGVSDLGRTVGTGSPVAVSENVEAMELSYLLEDGSVTGTPSDLTQIVAVRFAILARTRTGEQGFSNSATYAYDPLDSTKVWGPYNDEHRRRLLRHTVRCRNRGI</sequence>
<keyword evidence="10" id="KW-1185">Reference proteome</keyword>
<dbReference type="SUPFAM" id="SSF54523">
    <property type="entry name" value="Pili subunits"/>
    <property type="match status" value="1"/>
</dbReference>
<evidence type="ECO:0000256" key="6">
    <source>
        <dbReference type="ARBA" id="ARBA00022989"/>
    </source>
</evidence>
<evidence type="ECO:0000256" key="4">
    <source>
        <dbReference type="ARBA" id="ARBA00022519"/>
    </source>
</evidence>
<gene>
    <name evidence="9" type="ORF">MSL71_31340</name>
</gene>
<evidence type="ECO:0000256" key="1">
    <source>
        <dbReference type="ARBA" id="ARBA00004377"/>
    </source>
</evidence>
<evidence type="ECO:0000256" key="2">
    <source>
        <dbReference type="ARBA" id="ARBA00022475"/>
    </source>
</evidence>
<dbReference type="InterPro" id="IPR045584">
    <property type="entry name" value="Pilin-like"/>
</dbReference>
<dbReference type="PANTHER" id="PTHR39583">
    <property type="entry name" value="TYPE II SECRETION SYSTEM PROTEIN J-RELATED"/>
    <property type="match status" value="1"/>
</dbReference>
<dbReference type="NCBIfam" id="TIGR02532">
    <property type="entry name" value="IV_pilin_GFxxxE"/>
    <property type="match status" value="1"/>
</dbReference>
<accession>A0A4U8YPW0</accession>
<comment type="subcellular location">
    <subcellularLocation>
        <location evidence="1">Cell inner membrane</location>
        <topology evidence="1">Single-pass membrane protein</topology>
    </subcellularLocation>
</comment>
<keyword evidence="7 8" id="KW-0472">Membrane</keyword>
<proteinExistence type="predicted"/>
<dbReference type="AlphaFoldDB" id="A0A4U8YPW0"/>